<evidence type="ECO:0000256" key="1">
    <source>
        <dbReference type="SAM" id="MobiDB-lite"/>
    </source>
</evidence>
<dbReference type="Bgee" id="ENSMMUG00000050528">
    <property type="expression patterns" value="Expressed in spleen and 7 other cell types or tissues"/>
</dbReference>
<reference evidence="2" key="4">
    <citation type="submission" date="2025-09" db="UniProtKB">
        <authorList>
            <consortium name="Ensembl"/>
        </authorList>
    </citation>
    <scope>IDENTIFICATION</scope>
    <source>
        <strain evidence="2">17573</strain>
    </source>
</reference>
<dbReference type="Proteomes" id="UP000006718">
    <property type="component" value="Chromosome 5"/>
</dbReference>
<evidence type="ECO:0000313" key="3">
    <source>
        <dbReference type="Proteomes" id="UP000006718"/>
    </source>
</evidence>
<dbReference type="VEuPathDB" id="HostDB:ENSMMUG00000050528"/>
<proteinExistence type="predicted"/>
<accession>A0A5F8AKM4</accession>
<dbReference type="AlphaFoldDB" id="A0A5F8AKM4"/>
<keyword evidence="3" id="KW-1185">Reference proteome</keyword>
<protein>
    <submittedName>
        <fullName evidence="2">Uncharacterized protein</fullName>
    </submittedName>
</protein>
<name>A0A5F8AKM4_MACMU</name>
<feature type="region of interest" description="Disordered" evidence="1">
    <location>
        <begin position="1"/>
        <end position="39"/>
    </location>
</feature>
<organism evidence="2 3">
    <name type="scientific">Macaca mulatta</name>
    <name type="common">Rhesus macaque</name>
    <dbReference type="NCBI Taxonomy" id="9544"/>
    <lineage>
        <taxon>Eukaryota</taxon>
        <taxon>Metazoa</taxon>
        <taxon>Chordata</taxon>
        <taxon>Craniata</taxon>
        <taxon>Vertebrata</taxon>
        <taxon>Euteleostomi</taxon>
        <taxon>Mammalia</taxon>
        <taxon>Eutheria</taxon>
        <taxon>Euarchontoglires</taxon>
        <taxon>Primates</taxon>
        <taxon>Haplorrhini</taxon>
        <taxon>Catarrhini</taxon>
        <taxon>Cercopithecidae</taxon>
        <taxon>Cercopithecinae</taxon>
        <taxon>Macaca</taxon>
    </lineage>
</organism>
<feature type="compositionally biased region" description="Basic and acidic residues" evidence="1">
    <location>
        <begin position="1"/>
        <end position="11"/>
    </location>
</feature>
<evidence type="ECO:0000313" key="2">
    <source>
        <dbReference type="Ensembl" id="ENSMMUP00000077588.1"/>
    </source>
</evidence>
<dbReference type="Ensembl" id="ENSMMUT00000085933.1">
    <property type="protein sequence ID" value="ENSMMUP00000077588.1"/>
    <property type="gene ID" value="ENSMMUG00000050528.1"/>
</dbReference>
<reference evidence="2" key="3">
    <citation type="submission" date="2025-08" db="UniProtKB">
        <authorList>
            <consortium name="Ensembl"/>
        </authorList>
    </citation>
    <scope>IDENTIFICATION</scope>
    <source>
        <strain evidence="2">17573</strain>
    </source>
</reference>
<dbReference type="InParanoid" id="A0A5F8AKM4"/>
<sequence length="246" mass="26929">MVSWARPRDTAPHIPATLAPTMAQSGPGTGRATASESVSYKPWQLPRGVKPAGVQSARVEAWKPPPRFQKKYVKAWMSRQKPAVGLEPSWRTSTRAVWRGNVGLEPQHRVPTGALPRRAVRRRPLFSRPQNGRSTGNLHLVPGKASGSQHQLVRETVETELCKAKGEETPNALGAHLLHQCTLDVRHGVKGDHFGALRCNDCPVGFQNSMGPVAPSFGWFLSFGTVVLTQCLYPHCLGVTNLLMVL</sequence>
<reference evidence="3" key="1">
    <citation type="journal article" date="2007" name="Science">
        <title>Evolutionary and biomedical insights from the rhesus macaque genome.</title>
        <authorList>
            <person name="Gibbs R.A."/>
            <person name="Rogers J."/>
            <person name="Katze M.G."/>
            <person name="Bumgarner R."/>
            <person name="Weinstock G.M."/>
            <person name="Mardis E.R."/>
            <person name="Remington K.A."/>
            <person name="Strausberg R.L."/>
            <person name="Venter J.C."/>
            <person name="Wilson R.K."/>
            <person name="Batzer M.A."/>
            <person name="Bustamante C.D."/>
            <person name="Eichler E.E."/>
            <person name="Hahn M.W."/>
            <person name="Hardison R.C."/>
            <person name="Makova K.D."/>
            <person name="Miller W."/>
            <person name="Milosavljevic A."/>
            <person name="Palermo R.E."/>
            <person name="Siepel A."/>
            <person name="Sikela J.M."/>
            <person name="Attaway T."/>
            <person name="Bell S."/>
            <person name="Bernard K.E."/>
            <person name="Buhay C.J."/>
            <person name="Chandrabose M.N."/>
            <person name="Dao M."/>
            <person name="Davis C."/>
            <person name="Delehaunty K.D."/>
            <person name="Ding Y."/>
            <person name="Dinh H.H."/>
            <person name="Dugan-Rocha S."/>
            <person name="Fulton L.A."/>
            <person name="Gabisi R.A."/>
            <person name="Garner T.T."/>
            <person name="Godfrey J."/>
            <person name="Hawes A.C."/>
            <person name="Hernandez J."/>
            <person name="Hines S."/>
            <person name="Holder M."/>
            <person name="Hume J."/>
            <person name="Jhangiani S.N."/>
            <person name="Joshi V."/>
            <person name="Khan Z.M."/>
            <person name="Kirkness E.F."/>
            <person name="Cree A."/>
            <person name="Fowler R.G."/>
            <person name="Lee S."/>
            <person name="Lewis L.R."/>
            <person name="Li Z."/>
            <person name="Liu Y.-S."/>
            <person name="Moore S.M."/>
            <person name="Muzny D."/>
            <person name="Nazareth L.V."/>
            <person name="Ngo D.N."/>
            <person name="Okwuonu G.O."/>
            <person name="Pai G."/>
            <person name="Parker D."/>
            <person name="Paul H.A."/>
            <person name="Pfannkoch C."/>
            <person name="Pohl C.S."/>
            <person name="Rogers Y.-H.C."/>
            <person name="Ruiz S.J."/>
            <person name="Sabo A."/>
            <person name="Santibanez J."/>
            <person name="Schneider B.W."/>
            <person name="Smith S.M."/>
            <person name="Sodergren E."/>
            <person name="Svatek A.F."/>
            <person name="Utterback T.R."/>
            <person name="Vattathil S."/>
            <person name="Warren W."/>
            <person name="White C.S."/>
            <person name="Chinwalla A.T."/>
            <person name="Feng Y."/>
            <person name="Halpern A.L."/>
            <person name="Hillier L.W."/>
            <person name="Huang X."/>
            <person name="Minx P."/>
            <person name="Nelson J.O."/>
            <person name="Pepin K.H."/>
            <person name="Qin X."/>
            <person name="Sutton G.G."/>
            <person name="Venter E."/>
            <person name="Walenz B.P."/>
            <person name="Wallis J.W."/>
            <person name="Worley K.C."/>
            <person name="Yang S.-P."/>
            <person name="Jones S.M."/>
            <person name="Marra M.A."/>
            <person name="Rocchi M."/>
            <person name="Schein J.E."/>
            <person name="Baertsch R."/>
            <person name="Clarke L."/>
            <person name="Csuros M."/>
            <person name="Glasscock J."/>
            <person name="Harris R.A."/>
            <person name="Havlak P."/>
            <person name="Jackson A.R."/>
            <person name="Jiang H."/>
            <person name="Liu Y."/>
            <person name="Messina D.N."/>
            <person name="Shen Y."/>
            <person name="Song H.X.-Z."/>
            <person name="Wylie T."/>
            <person name="Zhang L."/>
            <person name="Birney E."/>
            <person name="Han K."/>
            <person name="Konkel M.K."/>
            <person name="Lee J."/>
            <person name="Smit A.F.A."/>
            <person name="Ullmer B."/>
            <person name="Wang H."/>
            <person name="Xing J."/>
            <person name="Burhans R."/>
            <person name="Cheng Z."/>
            <person name="Karro J.E."/>
            <person name="Ma J."/>
            <person name="Raney B."/>
            <person name="She X."/>
            <person name="Cox M.J."/>
            <person name="Demuth J.P."/>
            <person name="Dumas L.J."/>
            <person name="Han S.-G."/>
            <person name="Hopkins J."/>
            <person name="Karimpour-Fard A."/>
            <person name="Kim Y.H."/>
            <person name="Pollack J.R."/>
            <person name="Vinar T."/>
            <person name="Addo-Quaye C."/>
            <person name="Degenhardt J."/>
            <person name="Denby A."/>
            <person name="Hubisz M.J."/>
            <person name="Indap A."/>
            <person name="Kosiol C."/>
            <person name="Lahn B.T."/>
            <person name="Lawson H.A."/>
            <person name="Marklein A."/>
            <person name="Nielsen R."/>
            <person name="Vallender E.J."/>
            <person name="Clark A.G."/>
            <person name="Ferguson B."/>
            <person name="Hernandez R.D."/>
            <person name="Hirani K."/>
            <person name="Kehrer-Sawatzki H."/>
            <person name="Kolb J."/>
            <person name="Patil S."/>
            <person name="Pu L.-L."/>
            <person name="Ren Y."/>
            <person name="Smith D.G."/>
            <person name="Wheeler D.A."/>
            <person name="Schenck I."/>
            <person name="Ball E.V."/>
            <person name="Chen R."/>
            <person name="Cooper D.N."/>
            <person name="Giardine B."/>
            <person name="Hsu F."/>
            <person name="Kent W.J."/>
            <person name="Lesk A."/>
            <person name="Nelson D.L."/>
            <person name="O'brien W.E."/>
            <person name="Pruefer K."/>
            <person name="Stenson P.D."/>
            <person name="Wallace J.C."/>
            <person name="Ke H."/>
            <person name="Liu X.-M."/>
            <person name="Wang P."/>
            <person name="Xiang A.P."/>
            <person name="Yang F."/>
            <person name="Barber G.P."/>
            <person name="Haussler D."/>
            <person name="Karolchik D."/>
            <person name="Kern A.D."/>
            <person name="Kuhn R.M."/>
            <person name="Smith K.E."/>
            <person name="Zwieg A.S."/>
        </authorList>
    </citation>
    <scope>NUCLEOTIDE SEQUENCE [LARGE SCALE GENOMIC DNA]</scope>
    <source>
        <strain evidence="3">17573</strain>
    </source>
</reference>
<feature type="compositionally biased region" description="Polar residues" evidence="1">
    <location>
        <begin position="22"/>
        <end position="38"/>
    </location>
</feature>
<reference evidence="2" key="2">
    <citation type="submission" date="2019-01" db="EMBL/GenBank/DDBJ databases">
        <authorList>
            <person name="Graves T."/>
            <person name="Eichler E.E."/>
            <person name="Wilson R.K."/>
        </authorList>
    </citation>
    <scope>NUCLEOTIDE SEQUENCE [LARGE SCALE GENOMIC DNA]</scope>
    <source>
        <strain evidence="2">17573</strain>
    </source>
</reference>
<dbReference type="GeneTree" id="ENSGT01040000240559"/>